<sequence>MEQQYYIQQLYDCINKQQEEIIKLQSEFAHLAKEVKQLKESPGITVERLEYKFDQLKVETLEGTLNIGLNPTDLKQIEDLAIPPSSPPTPKETITDFRETLANRLDQYIEEDLKKFIYETEEQIGAKLSPQHIVMIQEDIRKQLPARTNHYIQFFNNRAEKQLPEEKLLEKLYQTMTLDMNQAVRTFIIQSHSHEKGATNDRT</sequence>
<dbReference type="RefSeq" id="WP_066140585.1">
    <property type="nucleotide sequence ID" value="NZ_CBCSGM010000001.1"/>
</dbReference>
<dbReference type="Pfam" id="PF10737">
    <property type="entry name" value="GerPC"/>
    <property type="match status" value="1"/>
</dbReference>
<evidence type="ECO:0000313" key="2">
    <source>
        <dbReference type="EMBL" id="SQI60902.1"/>
    </source>
</evidence>
<evidence type="ECO:0000313" key="3">
    <source>
        <dbReference type="Proteomes" id="UP000249134"/>
    </source>
</evidence>
<reference evidence="2 3" key="1">
    <citation type="submission" date="2018-06" db="EMBL/GenBank/DDBJ databases">
        <authorList>
            <consortium name="Pathogen Informatics"/>
            <person name="Doyle S."/>
        </authorList>
    </citation>
    <scope>NUCLEOTIDE SEQUENCE [LARGE SCALE GENOMIC DNA]</scope>
    <source>
        <strain evidence="2 3">NCTC4824</strain>
    </source>
</reference>
<proteinExistence type="predicted"/>
<dbReference type="KEGG" id="blen:NCTC4824_03000"/>
<feature type="coiled-coil region" evidence="1">
    <location>
        <begin position="7"/>
        <end position="41"/>
    </location>
</feature>
<keyword evidence="1" id="KW-0175">Coiled coil</keyword>
<dbReference type="Proteomes" id="UP000249134">
    <property type="component" value="Chromosome 1"/>
</dbReference>
<keyword evidence="3" id="KW-1185">Reference proteome</keyword>
<dbReference type="InterPro" id="IPR019673">
    <property type="entry name" value="Spore_germination_GerPC"/>
</dbReference>
<evidence type="ECO:0000256" key="1">
    <source>
        <dbReference type="SAM" id="Coils"/>
    </source>
</evidence>
<gene>
    <name evidence="2" type="primary">gerPC</name>
    <name evidence="2" type="ORF">NCTC4824_03000</name>
</gene>
<name>A0A2X4WQG3_LEDLE</name>
<accession>A0A2X4WQG3</accession>
<dbReference type="EMBL" id="LS483476">
    <property type="protein sequence ID" value="SQI60902.1"/>
    <property type="molecule type" value="Genomic_DNA"/>
</dbReference>
<dbReference type="STRING" id="1348624.GCA_001591545_02048"/>
<organism evidence="2 3">
    <name type="scientific">Lederbergia lenta</name>
    <name type="common">Bacillus lentus</name>
    <dbReference type="NCBI Taxonomy" id="1467"/>
    <lineage>
        <taxon>Bacteria</taxon>
        <taxon>Bacillati</taxon>
        <taxon>Bacillota</taxon>
        <taxon>Bacilli</taxon>
        <taxon>Bacillales</taxon>
        <taxon>Bacillaceae</taxon>
        <taxon>Lederbergia</taxon>
    </lineage>
</organism>
<protein>
    <submittedName>
        <fullName evidence="2">Spore germination protein</fullName>
    </submittedName>
</protein>
<dbReference type="AlphaFoldDB" id="A0A2X4WQG3"/>